<organism evidence="1 2">
    <name type="scientific">Sporormia fimetaria CBS 119925</name>
    <dbReference type="NCBI Taxonomy" id="1340428"/>
    <lineage>
        <taxon>Eukaryota</taxon>
        <taxon>Fungi</taxon>
        <taxon>Dikarya</taxon>
        <taxon>Ascomycota</taxon>
        <taxon>Pezizomycotina</taxon>
        <taxon>Dothideomycetes</taxon>
        <taxon>Pleosporomycetidae</taxon>
        <taxon>Pleosporales</taxon>
        <taxon>Sporormiaceae</taxon>
        <taxon>Sporormia</taxon>
    </lineage>
</organism>
<sequence>MRERQHVGNASFECIFKMSTSCKRDRSLSWRSLWVGSYSYSPYHTPRSSSLSVGLPALMKPLQKQRQILPPLSSEYTRLQLSYKILEVSAPTYSPWVVSSWRWWAPYGHHTRKARRRRCGWQGAQRCPRLVRQYLQEDCLPFSSRND</sequence>
<dbReference type="Proteomes" id="UP000799440">
    <property type="component" value="Unassembled WGS sequence"/>
</dbReference>
<gene>
    <name evidence="1" type="ORF">M011DRAFT_340423</name>
</gene>
<evidence type="ECO:0000313" key="1">
    <source>
        <dbReference type="EMBL" id="KAF2748879.1"/>
    </source>
</evidence>
<proteinExistence type="predicted"/>
<accession>A0A6A6VGG4</accession>
<dbReference type="EMBL" id="MU006568">
    <property type="protein sequence ID" value="KAF2748879.1"/>
    <property type="molecule type" value="Genomic_DNA"/>
</dbReference>
<name>A0A6A6VGG4_9PLEO</name>
<protein>
    <submittedName>
        <fullName evidence="1">Uncharacterized protein</fullName>
    </submittedName>
</protein>
<reference evidence="1" key="1">
    <citation type="journal article" date="2020" name="Stud. Mycol.">
        <title>101 Dothideomycetes genomes: a test case for predicting lifestyles and emergence of pathogens.</title>
        <authorList>
            <person name="Haridas S."/>
            <person name="Albert R."/>
            <person name="Binder M."/>
            <person name="Bloem J."/>
            <person name="Labutti K."/>
            <person name="Salamov A."/>
            <person name="Andreopoulos B."/>
            <person name="Baker S."/>
            <person name="Barry K."/>
            <person name="Bills G."/>
            <person name="Bluhm B."/>
            <person name="Cannon C."/>
            <person name="Castanera R."/>
            <person name="Culley D."/>
            <person name="Daum C."/>
            <person name="Ezra D."/>
            <person name="Gonzalez J."/>
            <person name="Henrissat B."/>
            <person name="Kuo A."/>
            <person name="Liang C."/>
            <person name="Lipzen A."/>
            <person name="Lutzoni F."/>
            <person name="Magnuson J."/>
            <person name="Mondo S."/>
            <person name="Nolan M."/>
            <person name="Ohm R."/>
            <person name="Pangilinan J."/>
            <person name="Park H.-J."/>
            <person name="Ramirez L."/>
            <person name="Alfaro M."/>
            <person name="Sun H."/>
            <person name="Tritt A."/>
            <person name="Yoshinaga Y."/>
            <person name="Zwiers L.-H."/>
            <person name="Turgeon B."/>
            <person name="Goodwin S."/>
            <person name="Spatafora J."/>
            <person name="Crous P."/>
            <person name="Grigoriev I."/>
        </authorList>
    </citation>
    <scope>NUCLEOTIDE SEQUENCE</scope>
    <source>
        <strain evidence="1">CBS 119925</strain>
    </source>
</reference>
<dbReference type="AlphaFoldDB" id="A0A6A6VGG4"/>
<keyword evidence="2" id="KW-1185">Reference proteome</keyword>
<evidence type="ECO:0000313" key="2">
    <source>
        <dbReference type="Proteomes" id="UP000799440"/>
    </source>
</evidence>